<accession>A0AAE1U9I8</accession>
<dbReference type="SUPFAM" id="SSF103473">
    <property type="entry name" value="MFS general substrate transporter"/>
    <property type="match status" value="1"/>
</dbReference>
<protein>
    <recommendedName>
        <fullName evidence="5">Monocarboxylate transporter 10</fullName>
    </recommendedName>
</protein>
<feature type="transmembrane region" description="Helical" evidence="2">
    <location>
        <begin position="313"/>
        <end position="334"/>
    </location>
</feature>
<feature type="transmembrane region" description="Helical" evidence="2">
    <location>
        <begin position="403"/>
        <end position="427"/>
    </location>
</feature>
<dbReference type="PANTHER" id="PTHR11360:SF312">
    <property type="entry name" value="KARMOISIN, ISOFORM B"/>
    <property type="match status" value="1"/>
</dbReference>
<reference evidence="3" key="1">
    <citation type="submission" date="2023-11" db="EMBL/GenBank/DDBJ databases">
        <title>Genome assemblies of two species of porcelain crab, Petrolisthes cinctipes and Petrolisthes manimaculis (Anomura: Porcellanidae).</title>
        <authorList>
            <person name="Angst P."/>
        </authorList>
    </citation>
    <scope>NUCLEOTIDE SEQUENCE</scope>
    <source>
        <strain evidence="3">PB745_02</strain>
        <tissue evidence="3">Gill</tissue>
    </source>
</reference>
<dbReference type="Pfam" id="PF07690">
    <property type="entry name" value="MFS_1"/>
    <property type="match status" value="1"/>
</dbReference>
<dbReference type="FunFam" id="1.20.1250.20:FF:000413">
    <property type="entry name" value="Karmoisin, isoform B"/>
    <property type="match status" value="1"/>
</dbReference>
<keyword evidence="2" id="KW-0472">Membrane</keyword>
<feature type="transmembrane region" description="Helical" evidence="2">
    <location>
        <begin position="467"/>
        <end position="486"/>
    </location>
</feature>
<name>A0AAE1U9I8_9EUCA</name>
<keyword evidence="2" id="KW-1133">Transmembrane helix</keyword>
<dbReference type="Gene3D" id="1.20.1250.20">
    <property type="entry name" value="MFS general substrate transporter like domains"/>
    <property type="match status" value="2"/>
</dbReference>
<comment type="caution">
    <text evidence="3">The sequence shown here is derived from an EMBL/GenBank/DDBJ whole genome shotgun (WGS) entry which is preliminary data.</text>
</comment>
<evidence type="ECO:0000256" key="2">
    <source>
        <dbReference type="SAM" id="Phobius"/>
    </source>
</evidence>
<feature type="transmembrane region" description="Helical" evidence="2">
    <location>
        <begin position="439"/>
        <end position="461"/>
    </location>
</feature>
<sequence length="571" mass="61911">MATRDDNEKGLIEEEGAEAMLMSSRDRDGDVSARAESPHFQATDIAMSIENGHVMHGMDAGLVDKVAMENYDVPLHVLNFTPPDGGCRAYIVMMASFLCNGIIFGIINTSGLIYEKISIKLENDGDENASFKASMVMSLAIGSTFLLSVLAGVLTDRLGIRITTFAGGALATSGMFISSFFYNQVEVLMVTYGLMFGIGSSLAYTPSLVVLGHYFQRRMGLINGFVTAGSSIFTIAMPFILPHLLDHGLQITFQVLTGFCAFLMVAALVFKPLMPHLPPPQRELEEARSGCAGRCRGFWRGIINFEIWRNKRYVIWALAIPSALFGYFVPYVHLVKYVRDVLGQDANSQMLVVCIGATSGLGRIIFGLIADRPWVNRILLQQVSFFCIGGLTMLLTAANHMVFFVIISLGMGFFDGCFISLLGPIAFDLVGHSGASQAIGCLLAMCSIPLTCGPAIAGALYDHMHSYLIPFLCAGLPPIIGAFVLFSIRLVKTPPKGVPGSPVREVGGEKQNNATATTTDDPRDAHKHVPDYRVSSTEVQQPAPLSPSPTTDEAVKVDVRRLALLQRESCV</sequence>
<feature type="transmembrane region" description="Helical" evidence="2">
    <location>
        <begin position="194"/>
        <end position="215"/>
    </location>
</feature>
<feature type="region of interest" description="Disordered" evidence="1">
    <location>
        <begin position="496"/>
        <end position="554"/>
    </location>
</feature>
<dbReference type="InterPro" id="IPR011701">
    <property type="entry name" value="MFS"/>
</dbReference>
<feature type="transmembrane region" description="Helical" evidence="2">
    <location>
        <begin position="251"/>
        <end position="270"/>
    </location>
</feature>
<feature type="transmembrane region" description="Helical" evidence="2">
    <location>
        <begin position="162"/>
        <end position="182"/>
    </location>
</feature>
<dbReference type="InterPro" id="IPR036259">
    <property type="entry name" value="MFS_trans_sf"/>
</dbReference>
<evidence type="ECO:0008006" key="5">
    <source>
        <dbReference type="Google" id="ProtNLM"/>
    </source>
</evidence>
<dbReference type="EMBL" id="JAWZYT010001602">
    <property type="protein sequence ID" value="KAK4310729.1"/>
    <property type="molecule type" value="Genomic_DNA"/>
</dbReference>
<dbReference type="Proteomes" id="UP001292094">
    <property type="component" value="Unassembled WGS sequence"/>
</dbReference>
<feature type="transmembrane region" description="Helical" evidence="2">
    <location>
        <begin position="89"/>
        <end position="114"/>
    </location>
</feature>
<keyword evidence="4" id="KW-1185">Reference proteome</keyword>
<organism evidence="3 4">
    <name type="scientific">Petrolisthes manimaculis</name>
    <dbReference type="NCBI Taxonomy" id="1843537"/>
    <lineage>
        <taxon>Eukaryota</taxon>
        <taxon>Metazoa</taxon>
        <taxon>Ecdysozoa</taxon>
        <taxon>Arthropoda</taxon>
        <taxon>Crustacea</taxon>
        <taxon>Multicrustacea</taxon>
        <taxon>Malacostraca</taxon>
        <taxon>Eumalacostraca</taxon>
        <taxon>Eucarida</taxon>
        <taxon>Decapoda</taxon>
        <taxon>Pleocyemata</taxon>
        <taxon>Anomura</taxon>
        <taxon>Galatheoidea</taxon>
        <taxon>Porcellanidae</taxon>
        <taxon>Petrolisthes</taxon>
    </lineage>
</organism>
<dbReference type="GO" id="GO:0022857">
    <property type="term" value="F:transmembrane transporter activity"/>
    <property type="evidence" value="ECO:0007669"/>
    <property type="project" value="InterPro"/>
</dbReference>
<evidence type="ECO:0000313" key="3">
    <source>
        <dbReference type="EMBL" id="KAK4310729.1"/>
    </source>
</evidence>
<feature type="transmembrane region" description="Helical" evidence="2">
    <location>
        <begin position="378"/>
        <end position="397"/>
    </location>
</feature>
<dbReference type="AlphaFoldDB" id="A0AAE1U9I8"/>
<feature type="transmembrane region" description="Helical" evidence="2">
    <location>
        <begin position="346"/>
        <end position="366"/>
    </location>
</feature>
<evidence type="ECO:0000313" key="4">
    <source>
        <dbReference type="Proteomes" id="UP001292094"/>
    </source>
</evidence>
<keyword evidence="2" id="KW-0812">Transmembrane</keyword>
<feature type="transmembrane region" description="Helical" evidence="2">
    <location>
        <begin position="222"/>
        <end position="245"/>
    </location>
</feature>
<gene>
    <name evidence="3" type="ORF">Pmani_017715</name>
</gene>
<feature type="compositionally biased region" description="Basic and acidic residues" evidence="1">
    <location>
        <begin position="520"/>
        <end position="531"/>
    </location>
</feature>
<dbReference type="PANTHER" id="PTHR11360">
    <property type="entry name" value="MONOCARBOXYLATE TRANSPORTER"/>
    <property type="match status" value="1"/>
</dbReference>
<dbReference type="InterPro" id="IPR050327">
    <property type="entry name" value="Proton-linked_MCT"/>
</dbReference>
<proteinExistence type="predicted"/>
<feature type="transmembrane region" description="Helical" evidence="2">
    <location>
        <begin position="134"/>
        <end position="155"/>
    </location>
</feature>
<evidence type="ECO:0000256" key="1">
    <source>
        <dbReference type="SAM" id="MobiDB-lite"/>
    </source>
</evidence>